<dbReference type="SUPFAM" id="SSF54001">
    <property type="entry name" value="Cysteine proteinases"/>
    <property type="match status" value="1"/>
</dbReference>
<dbReference type="GO" id="GO:0016407">
    <property type="term" value="F:acetyltransferase activity"/>
    <property type="evidence" value="ECO:0007669"/>
    <property type="project" value="InterPro"/>
</dbReference>
<dbReference type="InterPro" id="IPR001447">
    <property type="entry name" value="Arylamine_N-AcTrfase"/>
</dbReference>
<protein>
    <recommendedName>
        <fullName evidence="4">Arylamine N-acetyltransferase</fullName>
    </recommendedName>
</protein>
<accession>A0AAD6J414</accession>
<sequence>MAAEDVMASRLAAFYSAYEIVEYLRFLFSVEEIPPVFPVSVDNLATILLRHISCVPFNNIEMHYSVHRMDPLCPRSVFDKVIRRERGGIHLELNSLFTTLLCSIGYNAWLVPARVAVEQTKPSNGSRAFRGITHCVPLVEIADVLTGEKQVYLADVASGGANILTPIPLEAATPEDDPYPGVLEESHRLVRVFLPGVLRPELHWLLQHRTGDDAPWVDLYAFQEHEMTRNDFRALSRSSVERLSVLAENVIAARIIRDGDEAVGKYVLLNNQLKTVKQADGVSADSTDPLTAETVTLLVNETARAEALREFFWIDLDAAERDAILQRKTALPSF</sequence>
<organism evidence="2 3">
    <name type="scientific">Drechslerella dactyloides</name>
    <name type="common">Nematode-trapping fungus</name>
    <name type="synonym">Arthrobotrys dactyloides</name>
    <dbReference type="NCBI Taxonomy" id="74499"/>
    <lineage>
        <taxon>Eukaryota</taxon>
        <taxon>Fungi</taxon>
        <taxon>Dikarya</taxon>
        <taxon>Ascomycota</taxon>
        <taxon>Pezizomycotina</taxon>
        <taxon>Orbiliomycetes</taxon>
        <taxon>Orbiliales</taxon>
        <taxon>Orbiliaceae</taxon>
        <taxon>Drechslerella</taxon>
    </lineage>
</organism>
<reference evidence="2" key="1">
    <citation type="submission" date="2023-01" db="EMBL/GenBank/DDBJ databases">
        <title>The chitinases involved in constricting ring structure development in the nematode-trapping fungus Drechslerella dactyloides.</title>
        <authorList>
            <person name="Wang R."/>
            <person name="Zhang L."/>
            <person name="Tang P."/>
            <person name="Li S."/>
            <person name="Liang L."/>
        </authorList>
    </citation>
    <scope>NUCLEOTIDE SEQUENCE</scope>
    <source>
        <strain evidence="2">YMF1.00031</strain>
    </source>
</reference>
<evidence type="ECO:0000313" key="3">
    <source>
        <dbReference type="Proteomes" id="UP001221413"/>
    </source>
</evidence>
<name>A0AAD6J414_DREDA</name>
<proteinExistence type="inferred from homology"/>
<dbReference type="PANTHER" id="PTHR11786">
    <property type="entry name" value="N-HYDROXYARYLAMINE O-ACETYLTRANSFERASE"/>
    <property type="match status" value="1"/>
</dbReference>
<dbReference type="EMBL" id="JAQGDS010000002">
    <property type="protein sequence ID" value="KAJ6263179.1"/>
    <property type="molecule type" value="Genomic_DNA"/>
</dbReference>
<comment type="similarity">
    <text evidence="1">Belongs to the arylamine N-acetyltransferase family.</text>
</comment>
<dbReference type="Proteomes" id="UP001221413">
    <property type="component" value="Unassembled WGS sequence"/>
</dbReference>
<gene>
    <name evidence="2" type="ORF">Dda_1740</name>
</gene>
<dbReference type="InterPro" id="IPR053710">
    <property type="entry name" value="Arylamine_NAT_domain_sf"/>
</dbReference>
<keyword evidence="3" id="KW-1185">Reference proteome</keyword>
<evidence type="ECO:0000256" key="1">
    <source>
        <dbReference type="ARBA" id="ARBA00006547"/>
    </source>
</evidence>
<dbReference type="Pfam" id="PF00797">
    <property type="entry name" value="Acetyltransf_2"/>
    <property type="match status" value="1"/>
</dbReference>
<dbReference type="PANTHER" id="PTHR11786:SF0">
    <property type="entry name" value="ARYLAMINE N-ACETYLTRANSFERASE 4-RELATED"/>
    <property type="match status" value="1"/>
</dbReference>
<evidence type="ECO:0000313" key="2">
    <source>
        <dbReference type="EMBL" id="KAJ6263179.1"/>
    </source>
</evidence>
<evidence type="ECO:0008006" key="4">
    <source>
        <dbReference type="Google" id="ProtNLM"/>
    </source>
</evidence>
<dbReference type="InterPro" id="IPR038765">
    <property type="entry name" value="Papain-like_cys_pep_sf"/>
</dbReference>
<dbReference type="AlphaFoldDB" id="A0AAD6J414"/>
<dbReference type="Gene3D" id="3.30.2140.20">
    <property type="match status" value="1"/>
</dbReference>
<comment type="caution">
    <text evidence="2">The sequence shown here is derived from an EMBL/GenBank/DDBJ whole genome shotgun (WGS) entry which is preliminary data.</text>
</comment>